<proteinExistence type="inferred from homology"/>
<evidence type="ECO:0000256" key="4">
    <source>
        <dbReference type="ARBA" id="ARBA00022490"/>
    </source>
</evidence>
<dbReference type="GO" id="GO:0007155">
    <property type="term" value="P:cell adhesion"/>
    <property type="evidence" value="ECO:0007669"/>
    <property type="project" value="UniProtKB-KW"/>
</dbReference>
<evidence type="ECO:0000256" key="9">
    <source>
        <dbReference type="SAM" id="Coils"/>
    </source>
</evidence>
<dbReference type="AlphaFoldDB" id="A0A0C9RZQ2"/>
<keyword evidence="8" id="KW-0206">Cytoskeleton</keyword>
<evidence type="ECO:0000256" key="8">
    <source>
        <dbReference type="ARBA" id="ARBA00023212"/>
    </source>
</evidence>
<organism evidence="10">
    <name type="scientific">Fopius arisanus</name>
    <dbReference type="NCBI Taxonomy" id="64838"/>
    <lineage>
        <taxon>Eukaryota</taxon>
        <taxon>Metazoa</taxon>
        <taxon>Ecdysozoa</taxon>
        <taxon>Arthropoda</taxon>
        <taxon>Hexapoda</taxon>
        <taxon>Insecta</taxon>
        <taxon>Pterygota</taxon>
        <taxon>Neoptera</taxon>
        <taxon>Endopterygota</taxon>
        <taxon>Hymenoptera</taxon>
        <taxon>Apocrita</taxon>
        <taxon>Ichneumonoidea</taxon>
        <taxon>Braconidae</taxon>
        <taxon>Opiinae</taxon>
        <taxon>Fopius</taxon>
    </lineage>
</organism>
<gene>
    <name evidence="10" type="primary">Ssx2ip_1</name>
    <name evidence="10" type="ORF">g.43470</name>
</gene>
<evidence type="ECO:0000256" key="2">
    <source>
        <dbReference type="ARBA" id="ARBA00004300"/>
    </source>
</evidence>
<evidence type="ECO:0000256" key="7">
    <source>
        <dbReference type="ARBA" id="ARBA00023054"/>
    </source>
</evidence>
<dbReference type="InterPro" id="IPR021622">
    <property type="entry name" value="Afadin/alpha-actinin-bd"/>
</dbReference>
<dbReference type="GO" id="GO:0070161">
    <property type="term" value="C:anchoring junction"/>
    <property type="evidence" value="ECO:0007669"/>
    <property type="project" value="UniProtKB-SubCell"/>
</dbReference>
<evidence type="ECO:0000313" key="10">
    <source>
        <dbReference type="EMBL" id="JAG83383.1"/>
    </source>
</evidence>
<feature type="non-terminal residue" evidence="10">
    <location>
        <position position="1"/>
    </location>
</feature>
<reference evidence="10" key="1">
    <citation type="submission" date="2015-01" db="EMBL/GenBank/DDBJ databases">
        <title>Transcriptome Assembly of Fopius arisanus.</title>
        <authorList>
            <person name="Geib S."/>
        </authorList>
    </citation>
    <scope>NUCLEOTIDE SEQUENCE</scope>
</reference>
<keyword evidence="4" id="KW-0963">Cytoplasm</keyword>
<dbReference type="Pfam" id="PF11559">
    <property type="entry name" value="ADIP"/>
    <property type="match status" value="1"/>
</dbReference>
<evidence type="ECO:0000256" key="1">
    <source>
        <dbReference type="ARBA" id="ARBA00004282"/>
    </source>
</evidence>
<evidence type="ECO:0000256" key="6">
    <source>
        <dbReference type="ARBA" id="ARBA00022949"/>
    </source>
</evidence>
<dbReference type="GO" id="GO:0036064">
    <property type="term" value="C:ciliary basal body"/>
    <property type="evidence" value="ECO:0007669"/>
    <property type="project" value="TreeGrafter"/>
</dbReference>
<feature type="coiled-coil region" evidence="9">
    <location>
        <begin position="271"/>
        <end position="305"/>
    </location>
</feature>
<accession>A0A0C9RZQ2</accession>
<dbReference type="PANTHER" id="PTHR46507">
    <property type="entry name" value="AFADIN- AND ALPHA-ACTININ-BINDING PROTEIN"/>
    <property type="match status" value="1"/>
</dbReference>
<sequence length="328" mass="37816">PLRAILWRAIISPQALMRNVLIFVRVGRSKTVVGSKEIIRSIICRASPGDLSSQNSKTIPRLLSPLIMSANGDSVAAMRRIRNALEQNKYLMEFCTVDNFYEAIGALSEDLEAFDGIPLFINADDLKSFEGLKNSFVILINATWHLIHKHRGLLRLHETLKEERSRISSDNSSLSNQIKRLREVILKKDSALNEMQERERQLQVKVNNLSREVKREREEALKLKKQMQSREDQHAHEIRRIQLSGNKLREQLQKTVGTCAPREKFTSTSRQTEQEKKIRLCQQTINRLEENNSVMMQEINDLRQELALHVNGVELHMESSGLWNETTT</sequence>
<dbReference type="EMBL" id="GBYB01013616">
    <property type="protein sequence ID" value="JAG83383.1"/>
    <property type="molecule type" value="Transcribed_RNA"/>
</dbReference>
<dbReference type="GO" id="GO:0035735">
    <property type="term" value="P:intraciliary transport involved in cilium assembly"/>
    <property type="evidence" value="ECO:0007669"/>
    <property type="project" value="TreeGrafter"/>
</dbReference>
<evidence type="ECO:0000256" key="3">
    <source>
        <dbReference type="ARBA" id="ARBA00009291"/>
    </source>
</evidence>
<dbReference type="InterPro" id="IPR052300">
    <property type="entry name" value="Adhesion_Centrosome_assoc"/>
</dbReference>
<name>A0A0C9RZQ2_9HYME</name>
<dbReference type="GO" id="GO:0034451">
    <property type="term" value="C:centriolar satellite"/>
    <property type="evidence" value="ECO:0007669"/>
    <property type="project" value="TreeGrafter"/>
</dbReference>
<comment type="similarity">
    <text evidence="3">Belongs to the ADIP family.</text>
</comment>
<keyword evidence="7 9" id="KW-0175">Coiled coil</keyword>
<evidence type="ECO:0000256" key="5">
    <source>
        <dbReference type="ARBA" id="ARBA00022889"/>
    </source>
</evidence>
<dbReference type="PANTHER" id="PTHR46507:SF4">
    <property type="entry name" value="SSX FAMILY MEMBER 2 INTERACTING PROTEIN"/>
    <property type="match status" value="1"/>
</dbReference>
<protein>
    <submittedName>
        <fullName evidence="10">Ssx2ip_1 protein</fullName>
    </submittedName>
</protein>
<comment type="subcellular location">
    <subcellularLocation>
        <location evidence="1">Cell junction</location>
    </subcellularLocation>
    <subcellularLocation>
        <location evidence="2">Cytoplasm</location>
        <location evidence="2">Cytoskeleton</location>
        <location evidence="2">Microtubule organizing center</location>
        <location evidence="2">Centrosome</location>
    </subcellularLocation>
</comment>
<feature type="coiled-coil region" evidence="9">
    <location>
        <begin position="178"/>
        <end position="233"/>
    </location>
</feature>
<keyword evidence="5" id="KW-0130">Cell adhesion</keyword>
<keyword evidence="6" id="KW-0965">Cell junction</keyword>